<evidence type="ECO:0000256" key="1">
    <source>
        <dbReference type="SAM" id="MobiDB-lite"/>
    </source>
</evidence>
<dbReference type="InterPro" id="IPR027875">
    <property type="entry name" value="DUF4547"/>
</dbReference>
<dbReference type="PANTHER" id="PTHR35979:SF1">
    <property type="entry name" value="SINGLE-PASS MEMBRANE AND COILED-COIL DOMAIN-CONTAINING PROTEIN 1"/>
    <property type="match status" value="1"/>
</dbReference>
<dbReference type="PANTHER" id="PTHR35979">
    <property type="entry name" value="SINGLE-PASS MEMBRANE AND COILED-COIL DOMAIN-CONTAINING PROTEIN 1"/>
    <property type="match status" value="1"/>
</dbReference>
<sequence>LKFRKAILLYVRMSCTRLGQKLEAINAQFDELDGAAKVLAERLEEHRQLLAKQCDHDEVWSSLLEDRFTSFETNLFFSYVIETLRCCHSQVVRKLPDLVSGLPTLASVLRRKIKNRRVDVAWESTLEELGLGGRDAKALCAFFVARGYEAEYYQAGQREKYSEDVEMLIRKVVRNHVLRDSLLRAVQVVEKGKAGDISTNPEHASELSMRVRSKEN</sequence>
<dbReference type="InParanoid" id="W5MGA9"/>
<dbReference type="AlphaFoldDB" id="W5MGA9"/>
<name>W5MGA9_LEPOC</name>
<dbReference type="EMBL" id="AHAT01015223">
    <property type="status" value="NOT_ANNOTATED_CDS"/>
    <property type="molecule type" value="Genomic_DNA"/>
</dbReference>
<dbReference type="Bgee" id="ENSLOCG00000006140">
    <property type="expression patterns" value="Expressed in muscle tissue and 7 other cell types or tissues"/>
</dbReference>
<dbReference type="STRING" id="7918.ENSLOCP00000007418"/>
<dbReference type="Ensembl" id="ENSLOCT00000007426.1">
    <property type="protein sequence ID" value="ENSLOCP00000007418.1"/>
    <property type="gene ID" value="ENSLOCG00000006140.1"/>
</dbReference>
<dbReference type="Pfam" id="PF15080">
    <property type="entry name" value="DUF4547"/>
    <property type="match status" value="1"/>
</dbReference>
<evidence type="ECO:0000313" key="2">
    <source>
        <dbReference type="Ensembl" id="ENSLOCP00000007418.1"/>
    </source>
</evidence>
<evidence type="ECO:0000313" key="3">
    <source>
        <dbReference type="Proteomes" id="UP000018468"/>
    </source>
</evidence>
<dbReference type="HOGENOM" id="CLU_112082_0_0_1"/>
<reference evidence="2" key="3">
    <citation type="submission" date="2025-09" db="UniProtKB">
        <authorList>
            <consortium name="Ensembl"/>
        </authorList>
    </citation>
    <scope>IDENTIFICATION</scope>
</reference>
<dbReference type="GeneTree" id="ENSGT00390000010564"/>
<protein>
    <submittedName>
        <fullName evidence="2">Single-pass membrane protein with coiled-coil domains 1</fullName>
    </submittedName>
</protein>
<keyword evidence="3" id="KW-1185">Reference proteome</keyword>
<dbReference type="eggNOG" id="ENOG502S2Q0">
    <property type="taxonomic scope" value="Eukaryota"/>
</dbReference>
<dbReference type="OMA" id="FMITNMV"/>
<feature type="region of interest" description="Disordered" evidence="1">
    <location>
        <begin position="194"/>
        <end position="216"/>
    </location>
</feature>
<reference evidence="2" key="2">
    <citation type="submission" date="2025-08" db="UniProtKB">
        <authorList>
            <consortium name="Ensembl"/>
        </authorList>
    </citation>
    <scope>IDENTIFICATION</scope>
</reference>
<proteinExistence type="predicted"/>
<accession>W5MGA9</accession>
<organism evidence="2 3">
    <name type="scientific">Lepisosteus oculatus</name>
    <name type="common">Spotted gar</name>
    <dbReference type="NCBI Taxonomy" id="7918"/>
    <lineage>
        <taxon>Eukaryota</taxon>
        <taxon>Metazoa</taxon>
        <taxon>Chordata</taxon>
        <taxon>Craniata</taxon>
        <taxon>Vertebrata</taxon>
        <taxon>Euteleostomi</taxon>
        <taxon>Actinopterygii</taxon>
        <taxon>Neopterygii</taxon>
        <taxon>Holostei</taxon>
        <taxon>Semionotiformes</taxon>
        <taxon>Lepisosteidae</taxon>
        <taxon>Lepisosteus</taxon>
    </lineage>
</organism>
<dbReference type="Proteomes" id="UP000018468">
    <property type="component" value="Linkage group LG14"/>
</dbReference>
<reference evidence="3" key="1">
    <citation type="submission" date="2011-12" db="EMBL/GenBank/DDBJ databases">
        <title>The Draft Genome of Lepisosteus oculatus.</title>
        <authorList>
            <consortium name="The Broad Institute Genome Assembly &amp; Analysis Group"/>
            <consortium name="Computational R&amp;D Group"/>
            <consortium name="and Sequencing Platform"/>
            <person name="Di Palma F."/>
            <person name="Alfoldi J."/>
            <person name="Johnson J."/>
            <person name="Berlin A."/>
            <person name="Gnerre S."/>
            <person name="Jaffe D."/>
            <person name="MacCallum I."/>
            <person name="Young S."/>
            <person name="Walker B.J."/>
            <person name="Lander E.S."/>
            <person name="Lindblad-Toh K."/>
        </authorList>
    </citation>
    <scope>NUCLEOTIDE SEQUENCE [LARGE SCALE GENOMIC DNA]</scope>
</reference>